<keyword evidence="5" id="KW-1185">Reference proteome</keyword>
<dbReference type="Proteomes" id="UP001595961">
    <property type="component" value="Unassembled WGS sequence"/>
</dbReference>
<comment type="subcellular location">
    <subcellularLocation>
        <location evidence="1">Cell outer membrane</location>
    </subcellularLocation>
</comment>
<protein>
    <recommendedName>
        <fullName evidence="6">TonB-dependent receptor</fullName>
    </recommendedName>
</protein>
<keyword evidence="3" id="KW-0998">Cell outer membrane</keyword>
<evidence type="ECO:0000256" key="1">
    <source>
        <dbReference type="ARBA" id="ARBA00004442"/>
    </source>
</evidence>
<evidence type="ECO:0000256" key="3">
    <source>
        <dbReference type="ARBA" id="ARBA00023237"/>
    </source>
</evidence>
<dbReference type="InterPro" id="IPR036942">
    <property type="entry name" value="Beta-barrel_TonB_sf"/>
</dbReference>
<dbReference type="Gene3D" id="2.40.170.20">
    <property type="entry name" value="TonB-dependent receptor, beta-barrel domain"/>
    <property type="match status" value="1"/>
</dbReference>
<name>A0ABV9C050_9GAMM</name>
<reference evidence="5" key="1">
    <citation type="journal article" date="2019" name="Int. J. Syst. Evol. Microbiol.">
        <title>The Global Catalogue of Microorganisms (GCM) 10K type strain sequencing project: providing services to taxonomists for standard genome sequencing and annotation.</title>
        <authorList>
            <consortium name="The Broad Institute Genomics Platform"/>
            <consortium name="The Broad Institute Genome Sequencing Center for Infectious Disease"/>
            <person name="Wu L."/>
            <person name="Ma J."/>
        </authorList>
    </citation>
    <scope>NUCLEOTIDE SEQUENCE [LARGE SCALE GENOMIC DNA]</scope>
    <source>
        <strain evidence="5">CCM 4481</strain>
    </source>
</reference>
<evidence type="ECO:0000256" key="2">
    <source>
        <dbReference type="ARBA" id="ARBA00023136"/>
    </source>
</evidence>
<accession>A0ABV9C050</accession>
<evidence type="ECO:0000313" key="4">
    <source>
        <dbReference type="EMBL" id="MFC4526286.1"/>
    </source>
</evidence>
<proteinExistence type="predicted"/>
<keyword evidence="2" id="KW-0472">Membrane</keyword>
<comment type="caution">
    <text evidence="4">The sequence shown here is derived from an EMBL/GenBank/DDBJ whole genome shotgun (WGS) entry which is preliminary data.</text>
</comment>
<organism evidence="4 5">
    <name type="scientific">Dyella halodurans</name>
    <dbReference type="NCBI Taxonomy" id="1920171"/>
    <lineage>
        <taxon>Bacteria</taxon>
        <taxon>Pseudomonadati</taxon>
        <taxon>Pseudomonadota</taxon>
        <taxon>Gammaproteobacteria</taxon>
        <taxon>Lysobacterales</taxon>
        <taxon>Rhodanobacteraceae</taxon>
        <taxon>Dyella</taxon>
    </lineage>
</organism>
<evidence type="ECO:0008006" key="6">
    <source>
        <dbReference type="Google" id="ProtNLM"/>
    </source>
</evidence>
<evidence type="ECO:0000313" key="5">
    <source>
        <dbReference type="Proteomes" id="UP001595961"/>
    </source>
</evidence>
<dbReference type="SUPFAM" id="SSF56935">
    <property type="entry name" value="Porins"/>
    <property type="match status" value="1"/>
</dbReference>
<dbReference type="RefSeq" id="WP_266150887.1">
    <property type="nucleotide sequence ID" value="NZ_CP064028.1"/>
</dbReference>
<sequence length="72" mass="8113">MQANDINIAVHIGNASINLSVNDDVSLSLIGNNVLNKRPPRDGTNGSYPYYDQYNYNGYGRAIMAEWSWKFD</sequence>
<gene>
    <name evidence="4" type="ORF">ACFO5W_06505</name>
</gene>
<dbReference type="EMBL" id="JBHSGA010000011">
    <property type="protein sequence ID" value="MFC4526286.1"/>
    <property type="molecule type" value="Genomic_DNA"/>
</dbReference>